<sequence length="137" mass="14671">MILHPAVMVHGLDHGRMALQYSRPATLVSAPGAASFGGCLWWHAMVEHLRREFPLVEFSAILDCADSPGQAMAALRVGERRLVLDPRCPAFATVSAVAAPLGATILERAPPALDLGFPGAAWHLDAWLRGDRTVPVS</sequence>
<organism evidence="1 2">
    <name type="scientific">Rhodovastum atsumiense</name>
    <dbReference type="NCBI Taxonomy" id="504468"/>
    <lineage>
        <taxon>Bacteria</taxon>
        <taxon>Pseudomonadati</taxon>
        <taxon>Pseudomonadota</taxon>
        <taxon>Alphaproteobacteria</taxon>
        <taxon>Acetobacterales</taxon>
        <taxon>Acetobacteraceae</taxon>
        <taxon>Rhodovastum</taxon>
    </lineage>
</organism>
<evidence type="ECO:0000313" key="2">
    <source>
        <dbReference type="Proteomes" id="UP000325255"/>
    </source>
</evidence>
<comment type="caution">
    <text evidence="1">The sequence shown here is derived from an EMBL/GenBank/DDBJ whole genome shotgun (WGS) entry which is preliminary data.</text>
</comment>
<protein>
    <submittedName>
        <fullName evidence="1">Uncharacterized protein</fullName>
    </submittedName>
</protein>
<proteinExistence type="predicted"/>
<dbReference type="OrthoDB" id="7218549at2"/>
<dbReference type="Proteomes" id="UP000325255">
    <property type="component" value="Unassembled WGS sequence"/>
</dbReference>
<evidence type="ECO:0000313" key="1">
    <source>
        <dbReference type="EMBL" id="KAA5609032.1"/>
    </source>
</evidence>
<dbReference type="AlphaFoldDB" id="A0A5M6ILI4"/>
<dbReference type="RefSeq" id="WP_150044405.1">
    <property type="nucleotide sequence ID" value="NZ_OW485601.1"/>
</dbReference>
<gene>
    <name evidence="1" type="ORF">F1189_26130</name>
</gene>
<name>A0A5M6ILI4_9PROT</name>
<keyword evidence="2" id="KW-1185">Reference proteome</keyword>
<reference evidence="1 2" key="1">
    <citation type="submission" date="2019-09" db="EMBL/GenBank/DDBJ databases">
        <title>Genome sequence of Rhodovastum atsumiense, a diverse member of the Acetobacteraceae family of non-sulfur purple photosynthetic bacteria.</title>
        <authorList>
            <person name="Meyer T."/>
            <person name="Kyndt J."/>
        </authorList>
    </citation>
    <scope>NUCLEOTIDE SEQUENCE [LARGE SCALE GENOMIC DNA]</scope>
    <source>
        <strain evidence="1 2">DSM 21279</strain>
    </source>
</reference>
<accession>A0A5M6ILI4</accession>
<dbReference type="EMBL" id="VWPK01000061">
    <property type="protein sequence ID" value="KAA5609032.1"/>
    <property type="molecule type" value="Genomic_DNA"/>
</dbReference>